<organism evidence="3 4">
    <name type="scientific">Pararhizobium capsulatum DSM 1112</name>
    <dbReference type="NCBI Taxonomy" id="1121113"/>
    <lineage>
        <taxon>Bacteria</taxon>
        <taxon>Pseudomonadati</taxon>
        <taxon>Pseudomonadota</taxon>
        <taxon>Alphaproteobacteria</taxon>
        <taxon>Hyphomicrobiales</taxon>
        <taxon>Rhizobiaceae</taxon>
        <taxon>Rhizobium/Agrobacterium group</taxon>
        <taxon>Pararhizobium</taxon>
    </lineage>
</organism>
<evidence type="ECO:0000256" key="1">
    <source>
        <dbReference type="ARBA" id="ARBA00004613"/>
    </source>
</evidence>
<sequence>MSTANYSFELDPDSFVFRFAFDYQIDGYSDPETGEYFADTSRYASYGNLSGWSWTQAGYGYESGSGTIELGFDTTPGLQKLKLQFTAQNGFSGAAISASWNVFSAPFETTNQHISGTDTADILISGSGADRLLAGAGDDYLFAGGGKDRLEAGPGNDLLNGGTGRDVMIGGSGDDFYYVDVSTDKVVELAGEGRDIVWSIADYKLSANVEELRLMGLAVDGVGNGLNNLISGNSANNTLKGGEGNDQLYGDAGNDSLFGEAGTDYLDGGSGADRMSGGVDNDNYSVDDLNDRVIEARNGGFDLVNVSYQLTSYTLGANVEALAVTGEALHGTGNGLNNDMFGGYGADIFEGLGGADTLRGNGGSDRLIGGRGNDILLGGADADVFVFNKGDGHDEVTDFRHSDHDTIALHLGSRFDTFAEVQAVAQAAGSQGGDTLLTFGPKDSILLHDVSVTSLSASDFSYF</sequence>
<dbReference type="SUPFAM" id="SSF51120">
    <property type="entry name" value="beta-Roll"/>
    <property type="match status" value="3"/>
</dbReference>
<dbReference type="PROSITE" id="PS00330">
    <property type="entry name" value="HEMOLYSIN_CALCIUM"/>
    <property type="match status" value="4"/>
</dbReference>
<gene>
    <name evidence="3" type="ORF">QO002_001495</name>
</gene>
<protein>
    <submittedName>
        <fullName evidence="3">Ca2+-binding RTX toxin-like protein</fullName>
    </submittedName>
</protein>
<evidence type="ECO:0000313" key="4">
    <source>
        <dbReference type="Proteomes" id="UP001230207"/>
    </source>
</evidence>
<keyword evidence="2" id="KW-0964">Secreted</keyword>
<evidence type="ECO:0000313" key="3">
    <source>
        <dbReference type="EMBL" id="MDQ0319357.1"/>
    </source>
</evidence>
<dbReference type="EMBL" id="JAUSVF010000001">
    <property type="protein sequence ID" value="MDQ0319357.1"/>
    <property type="molecule type" value="Genomic_DNA"/>
</dbReference>
<proteinExistence type="predicted"/>
<dbReference type="PRINTS" id="PR00313">
    <property type="entry name" value="CABNDNGRPT"/>
</dbReference>
<dbReference type="Pfam" id="PF00353">
    <property type="entry name" value="HemolysinCabind"/>
    <property type="match status" value="4"/>
</dbReference>
<dbReference type="InterPro" id="IPR018511">
    <property type="entry name" value="Hemolysin-typ_Ca-bd_CS"/>
</dbReference>
<dbReference type="InterPro" id="IPR001343">
    <property type="entry name" value="Hemolysn_Ca-bd"/>
</dbReference>
<evidence type="ECO:0000256" key="2">
    <source>
        <dbReference type="ARBA" id="ARBA00022525"/>
    </source>
</evidence>
<dbReference type="Gene3D" id="2.150.10.10">
    <property type="entry name" value="Serralysin-like metalloprotease, C-terminal"/>
    <property type="match status" value="2"/>
</dbReference>
<name>A0ABU0BR60_9HYPH</name>
<dbReference type="RefSeq" id="WP_307228188.1">
    <property type="nucleotide sequence ID" value="NZ_JAUSVF010000001.1"/>
</dbReference>
<dbReference type="InterPro" id="IPR050557">
    <property type="entry name" value="RTX_toxin/Mannuronan_C5-epim"/>
</dbReference>
<accession>A0ABU0BR60</accession>
<dbReference type="PANTHER" id="PTHR38340">
    <property type="entry name" value="S-LAYER PROTEIN"/>
    <property type="match status" value="1"/>
</dbReference>
<keyword evidence="4" id="KW-1185">Reference proteome</keyword>
<dbReference type="Proteomes" id="UP001230207">
    <property type="component" value="Unassembled WGS sequence"/>
</dbReference>
<comment type="subcellular location">
    <subcellularLocation>
        <location evidence="1">Secreted</location>
    </subcellularLocation>
</comment>
<dbReference type="InterPro" id="IPR011049">
    <property type="entry name" value="Serralysin-like_metalloprot_C"/>
</dbReference>
<dbReference type="PANTHER" id="PTHR38340:SF1">
    <property type="entry name" value="S-LAYER PROTEIN"/>
    <property type="match status" value="1"/>
</dbReference>
<reference evidence="3 4" key="1">
    <citation type="submission" date="2023-07" db="EMBL/GenBank/DDBJ databases">
        <title>Genomic Encyclopedia of Type Strains, Phase IV (KMG-IV): sequencing the most valuable type-strain genomes for metagenomic binning, comparative biology and taxonomic classification.</title>
        <authorList>
            <person name="Goeker M."/>
        </authorList>
    </citation>
    <scope>NUCLEOTIDE SEQUENCE [LARGE SCALE GENOMIC DNA]</scope>
    <source>
        <strain evidence="3 4">DSM 1112</strain>
    </source>
</reference>
<comment type="caution">
    <text evidence="3">The sequence shown here is derived from an EMBL/GenBank/DDBJ whole genome shotgun (WGS) entry which is preliminary data.</text>
</comment>